<protein>
    <recommendedName>
        <fullName evidence="1">Nucleotide modification associated domain-containing protein</fullName>
    </recommendedName>
</protein>
<dbReference type="EMBL" id="JQZV01000013">
    <property type="protein sequence ID" value="KGN91693.1"/>
    <property type="molecule type" value="Genomic_DNA"/>
</dbReference>
<organism evidence="2 3">
    <name type="scientific">Porphyromonas canoris</name>
    <dbReference type="NCBI Taxonomy" id="36875"/>
    <lineage>
        <taxon>Bacteria</taxon>
        <taxon>Pseudomonadati</taxon>
        <taxon>Bacteroidota</taxon>
        <taxon>Bacteroidia</taxon>
        <taxon>Bacteroidales</taxon>
        <taxon>Porphyromonadaceae</taxon>
        <taxon>Porphyromonas</taxon>
    </lineage>
</organism>
<proteinExistence type="predicted"/>
<dbReference type="Proteomes" id="UP000030101">
    <property type="component" value="Unassembled WGS sequence"/>
</dbReference>
<name>A0ABR4XJ16_9PORP</name>
<dbReference type="Pfam" id="PF07659">
    <property type="entry name" value="DUF1599"/>
    <property type="match status" value="2"/>
</dbReference>
<reference evidence="2 3" key="1">
    <citation type="submission" date="2014-08" db="EMBL/GenBank/DDBJ databases">
        <title>Porphyromonas canoris strain:OH2762 Genome sequencing.</title>
        <authorList>
            <person name="Wallis C."/>
            <person name="Deusch O."/>
            <person name="O'Flynn C."/>
            <person name="Davis I."/>
            <person name="Jospin G."/>
            <person name="Darling A.E."/>
            <person name="Coil D.A."/>
            <person name="Alexiev A."/>
            <person name="Horsfall A."/>
            <person name="Kirkwood N."/>
            <person name="Harris S."/>
            <person name="Eisen J.A."/>
        </authorList>
    </citation>
    <scope>NUCLEOTIDE SEQUENCE [LARGE SCALE GENOMIC DNA]</scope>
    <source>
        <strain evidence="3">COT-108 OH2762</strain>
    </source>
</reference>
<keyword evidence="3" id="KW-1185">Reference proteome</keyword>
<evidence type="ECO:0000313" key="2">
    <source>
        <dbReference type="EMBL" id="KGN91693.1"/>
    </source>
</evidence>
<evidence type="ECO:0000259" key="1">
    <source>
        <dbReference type="Pfam" id="PF07659"/>
    </source>
</evidence>
<comment type="caution">
    <text evidence="2">The sequence shown here is derived from an EMBL/GenBank/DDBJ whole genome shotgun (WGS) entry which is preliminary data.</text>
</comment>
<dbReference type="RefSeq" id="WP_036791045.1">
    <property type="nucleotide sequence ID" value="NZ_JQZV01000013.1"/>
</dbReference>
<gene>
    <name evidence="2" type="ORF">HQ43_06240</name>
</gene>
<accession>A0ABR4XJ16</accession>
<dbReference type="InterPro" id="IPR011630">
    <property type="entry name" value="DUF1599"/>
</dbReference>
<feature type="domain" description="Nucleotide modification associated" evidence="1">
    <location>
        <begin position="24"/>
        <end position="83"/>
    </location>
</feature>
<feature type="domain" description="Nucleotide modification associated" evidence="1">
    <location>
        <begin position="118"/>
        <end position="178"/>
    </location>
</feature>
<evidence type="ECO:0000313" key="3">
    <source>
        <dbReference type="Proteomes" id="UP000030101"/>
    </source>
</evidence>
<sequence length="187" mass="21389">MTAANTSDQYDEIVRQCRRIFELKLSDYGASWSIMRPTAITDQMFIKLNRIRTIEETGTNLVNESSTGELIALVNYGAIGLILLEHGVRATPEEVSSDQALEWYDDYLGKAKSLMQKKNHDYGEAWRNMRLSSLTDLMLTKIFRTKQLEDHPGVAKISEGIDANYYDIINYSIFALIRIILEGEEQK</sequence>